<reference evidence="2 3" key="1">
    <citation type="journal article" date="2018" name="Mol. Biol. Evol.">
        <title>Broad Genomic Sampling Reveals a Smut Pathogenic Ancestry of the Fungal Clade Ustilaginomycotina.</title>
        <authorList>
            <person name="Kijpornyongpan T."/>
            <person name="Mondo S.J."/>
            <person name="Barry K."/>
            <person name="Sandor L."/>
            <person name="Lee J."/>
            <person name="Lipzen A."/>
            <person name="Pangilinan J."/>
            <person name="LaButti K."/>
            <person name="Hainaut M."/>
            <person name="Henrissat B."/>
            <person name="Grigoriev I.V."/>
            <person name="Spatafora J.W."/>
            <person name="Aime M.C."/>
        </authorList>
    </citation>
    <scope>NUCLEOTIDE SEQUENCE [LARGE SCALE GENOMIC DNA]</scope>
    <source>
        <strain evidence="2 3">MCA 4198</strain>
    </source>
</reference>
<keyword evidence="1" id="KW-0732">Signal</keyword>
<name>A0A316YRK7_9BASI</name>
<keyword evidence="3" id="KW-1185">Reference proteome</keyword>
<feature type="chain" id="PRO_5016378837" evidence="1">
    <location>
        <begin position="39"/>
        <end position="241"/>
    </location>
</feature>
<dbReference type="EMBL" id="KZ819635">
    <property type="protein sequence ID" value="PWN91929.1"/>
    <property type="molecule type" value="Genomic_DNA"/>
</dbReference>
<accession>A0A316YRK7</accession>
<organism evidence="2 3">
    <name type="scientific">Acaromyces ingoldii</name>
    <dbReference type="NCBI Taxonomy" id="215250"/>
    <lineage>
        <taxon>Eukaryota</taxon>
        <taxon>Fungi</taxon>
        <taxon>Dikarya</taxon>
        <taxon>Basidiomycota</taxon>
        <taxon>Ustilaginomycotina</taxon>
        <taxon>Exobasidiomycetes</taxon>
        <taxon>Exobasidiales</taxon>
        <taxon>Cryptobasidiaceae</taxon>
        <taxon>Acaromyces</taxon>
    </lineage>
</organism>
<evidence type="ECO:0000313" key="3">
    <source>
        <dbReference type="Proteomes" id="UP000245768"/>
    </source>
</evidence>
<dbReference type="InParanoid" id="A0A316YRK7"/>
<dbReference type="STRING" id="215250.A0A316YRK7"/>
<evidence type="ECO:0000256" key="1">
    <source>
        <dbReference type="SAM" id="SignalP"/>
    </source>
</evidence>
<gene>
    <name evidence="2" type="ORF">FA10DRAFT_265747</name>
</gene>
<sequence length="241" mass="26201">MSKAQAVGSNRAAQRPRALVRFLIGSVVLALVMVSAAAQAQATVDNTFNPQSDFTAIQNQTSLSGTWSSGSGNVKTGLDFFNPITKNFTVPATSGISYSFTDDGFFETSTFTYKSNPSMNRCFTAALTWQHGTYSFNANNSISLTPFAPDGYVQIMDPCGAQSIKTYVYNQFELIPQWVTYQDNHPGFLPAGQTAWAVQMYNDGGNGAVGASKSVMWLVKRPADMLPTQQLYQQVLNQAHA</sequence>
<dbReference type="GO" id="GO:0006458">
    <property type="term" value="P:'de novo' protein folding"/>
    <property type="evidence" value="ECO:0007669"/>
    <property type="project" value="InterPro"/>
</dbReference>
<dbReference type="OrthoDB" id="5327821at2759"/>
<dbReference type="AlphaFoldDB" id="A0A316YRK7"/>
<dbReference type="PANTHER" id="PTHR28090">
    <property type="entry name" value="PROTEIN ROT1"/>
    <property type="match status" value="1"/>
</dbReference>
<dbReference type="RefSeq" id="XP_025379127.1">
    <property type="nucleotide sequence ID" value="XM_025521194.1"/>
</dbReference>
<dbReference type="Proteomes" id="UP000245768">
    <property type="component" value="Unassembled WGS sequence"/>
</dbReference>
<dbReference type="Pfam" id="PF10681">
    <property type="entry name" value="Rot1"/>
    <property type="match status" value="1"/>
</dbReference>
<protein>
    <submittedName>
        <fullName evidence="2">Uncharacterized protein</fullName>
    </submittedName>
</protein>
<dbReference type="GO" id="GO:0005789">
    <property type="term" value="C:endoplasmic reticulum membrane"/>
    <property type="evidence" value="ECO:0007669"/>
    <property type="project" value="TreeGrafter"/>
</dbReference>
<dbReference type="GO" id="GO:0051082">
    <property type="term" value="F:unfolded protein binding"/>
    <property type="evidence" value="ECO:0007669"/>
    <property type="project" value="TreeGrafter"/>
</dbReference>
<dbReference type="GeneID" id="37043110"/>
<proteinExistence type="predicted"/>
<feature type="signal peptide" evidence="1">
    <location>
        <begin position="1"/>
        <end position="38"/>
    </location>
</feature>
<dbReference type="InterPro" id="IPR019623">
    <property type="entry name" value="Rot1"/>
</dbReference>
<evidence type="ECO:0000313" key="2">
    <source>
        <dbReference type="EMBL" id="PWN91929.1"/>
    </source>
</evidence>
<dbReference type="PANTHER" id="PTHR28090:SF2">
    <property type="entry name" value="PROTEIN ROT1"/>
    <property type="match status" value="1"/>
</dbReference>